<reference evidence="1" key="1">
    <citation type="journal article" date="2022" name="Plant J.">
        <title>Strategies of tolerance reflected in two North American maple genomes.</title>
        <authorList>
            <person name="McEvoy S.L."/>
            <person name="Sezen U.U."/>
            <person name="Trouern-Trend A."/>
            <person name="McMahon S.M."/>
            <person name="Schaberg P.G."/>
            <person name="Yang J."/>
            <person name="Wegrzyn J.L."/>
            <person name="Swenson N.G."/>
        </authorList>
    </citation>
    <scope>NUCLEOTIDE SEQUENCE</scope>
    <source>
        <strain evidence="1">NS2018</strain>
    </source>
</reference>
<keyword evidence="2" id="KW-1185">Reference proteome</keyword>
<dbReference type="Proteomes" id="UP001168877">
    <property type="component" value="Unassembled WGS sequence"/>
</dbReference>
<reference evidence="1" key="2">
    <citation type="submission" date="2023-06" db="EMBL/GenBank/DDBJ databases">
        <authorList>
            <person name="Swenson N.G."/>
            <person name="Wegrzyn J.L."/>
            <person name="Mcevoy S.L."/>
        </authorList>
    </citation>
    <scope>NUCLEOTIDE SEQUENCE</scope>
    <source>
        <strain evidence="1">NS2018</strain>
        <tissue evidence="1">Leaf</tissue>
    </source>
</reference>
<dbReference type="AlphaFoldDB" id="A0AA39W2D9"/>
<dbReference type="EMBL" id="JAUESC010000001">
    <property type="protein sequence ID" value="KAK0607329.1"/>
    <property type="molecule type" value="Genomic_DNA"/>
</dbReference>
<proteinExistence type="predicted"/>
<comment type="caution">
    <text evidence="1">The sequence shown here is derived from an EMBL/GenBank/DDBJ whole genome shotgun (WGS) entry which is preliminary data.</text>
</comment>
<evidence type="ECO:0000313" key="2">
    <source>
        <dbReference type="Proteomes" id="UP001168877"/>
    </source>
</evidence>
<protein>
    <submittedName>
        <fullName evidence="1">Uncharacterized protein</fullName>
    </submittedName>
</protein>
<organism evidence="1 2">
    <name type="scientific">Acer saccharum</name>
    <name type="common">Sugar maple</name>
    <dbReference type="NCBI Taxonomy" id="4024"/>
    <lineage>
        <taxon>Eukaryota</taxon>
        <taxon>Viridiplantae</taxon>
        <taxon>Streptophyta</taxon>
        <taxon>Embryophyta</taxon>
        <taxon>Tracheophyta</taxon>
        <taxon>Spermatophyta</taxon>
        <taxon>Magnoliopsida</taxon>
        <taxon>eudicotyledons</taxon>
        <taxon>Gunneridae</taxon>
        <taxon>Pentapetalae</taxon>
        <taxon>rosids</taxon>
        <taxon>malvids</taxon>
        <taxon>Sapindales</taxon>
        <taxon>Sapindaceae</taxon>
        <taxon>Hippocastanoideae</taxon>
        <taxon>Acereae</taxon>
        <taxon>Acer</taxon>
    </lineage>
</organism>
<accession>A0AA39W2D9</accession>
<gene>
    <name evidence="1" type="ORF">LWI29_013418</name>
</gene>
<sequence>MYSLGLLRGCLCLSTERYIYNSQFWVMKDYDVKGSWTRILIPDMFYWLKPLCYLNTGDTMLLFMNLHQLVFCNPKDGKIKYIEVDGIPDEIDDYDDADWLDIDMYVESLVSPYYKRDFKTEGLQQSRVRDEKERLEMTREVETFERGEREHWAVCCLTWAIGL</sequence>
<name>A0AA39W2D9_ACESA</name>
<evidence type="ECO:0000313" key="1">
    <source>
        <dbReference type="EMBL" id="KAK0607329.1"/>
    </source>
</evidence>